<sequence>MQVNPYQNPYQQTQPKQRANITGLVRVGESAFTYKQIAERLHCTVIQAQGKVRRIRGRKNNNEVTWERLGLKEPGGDGPG</sequence>
<evidence type="ECO:0000313" key="1">
    <source>
        <dbReference type="EMBL" id="SEI38048.1"/>
    </source>
</evidence>
<dbReference type="AlphaFoldDB" id="A0A1H6Q2I5"/>
<dbReference type="RefSeq" id="WP_091332705.1">
    <property type="nucleotide sequence ID" value="NZ_FNYC01000001.1"/>
</dbReference>
<dbReference type="EMBL" id="FNYC01000001">
    <property type="protein sequence ID" value="SEI38048.1"/>
    <property type="molecule type" value="Genomic_DNA"/>
</dbReference>
<organism evidence="1 2">
    <name type="scientific">Frateuria terrea</name>
    <dbReference type="NCBI Taxonomy" id="529704"/>
    <lineage>
        <taxon>Bacteria</taxon>
        <taxon>Pseudomonadati</taxon>
        <taxon>Pseudomonadota</taxon>
        <taxon>Gammaproteobacteria</taxon>
        <taxon>Lysobacterales</taxon>
        <taxon>Rhodanobacteraceae</taxon>
        <taxon>Frateuria</taxon>
    </lineage>
</organism>
<name>A0A1H6Q2I5_9GAMM</name>
<reference evidence="1 2" key="1">
    <citation type="submission" date="2016-10" db="EMBL/GenBank/DDBJ databases">
        <authorList>
            <person name="de Groot N.N."/>
        </authorList>
    </citation>
    <scope>NUCLEOTIDE SEQUENCE [LARGE SCALE GENOMIC DNA]</scope>
    <source>
        <strain evidence="1 2">DSM 26515</strain>
    </source>
</reference>
<keyword evidence="2" id="KW-1185">Reference proteome</keyword>
<evidence type="ECO:0000313" key="2">
    <source>
        <dbReference type="Proteomes" id="UP000199420"/>
    </source>
</evidence>
<dbReference type="Proteomes" id="UP000199420">
    <property type="component" value="Unassembled WGS sequence"/>
</dbReference>
<proteinExistence type="predicted"/>
<accession>A0A1H6Q2I5</accession>
<protein>
    <submittedName>
        <fullName evidence="1">Uncharacterized protein</fullName>
    </submittedName>
</protein>
<gene>
    <name evidence="1" type="ORF">SAMN04487997_0324</name>
</gene>